<dbReference type="GO" id="GO:0000724">
    <property type="term" value="P:double-strand break repair via homologous recombination"/>
    <property type="evidence" value="ECO:0007669"/>
    <property type="project" value="TreeGrafter"/>
</dbReference>
<feature type="domain" description="Replication protein A C-terminal" evidence="5">
    <location>
        <begin position="207"/>
        <end position="278"/>
    </location>
</feature>
<dbReference type="AlphaFoldDB" id="H8X3B4"/>
<dbReference type="InterPro" id="IPR014646">
    <property type="entry name" value="Rfa2/RPA32"/>
</dbReference>
<dbReference type="SUPFAM" id="SSF46785">
    <property type="entry name" value="Winged helix' DNA-binding domain"/>
    <property type="match status" value="1"/>
</dbReference>
<keyword evidence="7" id="KW-1185">Reference proteome</keyword>
<evidence type="ECO:0000313" key="6">
    <source>
        <dbReference type="EMBL" id="CCG25974.1"/>
    </source>
</evidence>
<dbReference type="GeneID" id="14539848"/>
<dbReference type="GO" id="GO:0035861">
    <property type="term" value="C:site of double-strand break"/>
    <property type="evidence" value="ECO:0007669"/>
    <property type="project" value="TreeGrafter"/>
</dbReference>
<keyword evidence="4" id="KW-0539">Nucleus</keyword>
<gene>
    <name evidence="6" type="ORF">CORT_0C06010</name>
</gene>
<dbReference type="SUPFAM" id="SSF50249">
    <property type="entry name" value="Nucleic acid-binding proteins"/>
    <property type="match status" value="1"/>
</dbReference>
<dbReference type="HOGENOM" id="CLU_051033_0_1_1"/>
<comment type="subcellular location">
    <subcellularLocation>
        <location evidence="1">Nucleus</location>
    </subcellularLocation>
</comment>
<keyword evidence="3" id="KW-0238">DNA-binding</keyword>
<dbReference type="RefSeq" id="XP_003868878.1">
    <property type="nucleotide sequence ID" value="XM_003868830.1"/>
</dbReference>
<accession>H8X3B4</accession>
<dbReference type="CDD" id="cd04478">
    <property type="entry name" value="RPA2_DBD_D"/>
    <property type="match status" value="1"/>
</dbReference>
<evidence type="ECO:0000313" key="7">
    <source>
        <dbReference type="Proteomes" id="UP000005018"/>
    </source>
</evidence>
<sequence>MQNHWTEKIQNASYSIFCIPLQLTQQTIMSDFGNYGNFGGDYNAGGFSNSGFTQGGFSGDGNSQQNKVQTRNSIAPVTIKQILEAEQPVPDGEFKVHNVSISLVGFIGVVRKVHANGVTLFITVEDGSGSIDVRKWIDENNNSVEQEKEKYMGFLNKYVFVGGALKVYNNNKSIQNASINLIEDSNQIIYHHLNAIDNHLKCQGVTKSSGSTTNGNDNNKLFVDDEGSATDRVLNFIRQESKTMPEGVPISYIIQKLSITEKEGEKHCNDLVESGKIYVGFNDGGYIAV</sequence>
<evidence type="ECO:0000259" key="5">
    <source>
        <dbReference type="Pfam" id="PF08784"/>
    </source>
</evidence>
<dbReference type="InterPro" id="IPR036390">
    <property type="entry name" value="WH_DNA-bd_sf"/>
</dbReference>
<dbReference type="KEGG" id="cot:CORT_0C06010"/>
<dbReference type="EMBL" id="HE681721">
    <property type="protein sequence ID" value="CCG25974.1"/>
    <property type="molecule type" value="Genomic_DNA"/>
</dbReference>
<evidence type="ECO:0000256" key="3">
    <source>
        <dbReference type="ARBA" id="ARBA00023125"/>
    </source>
</evidence>
<dbReference type="PIRSF" id="PIRSF036949">
    <property type="entry name" value="RPA32"/>
    <property type="match status" value="1"/>
</dbReference>
<dbReference type="OrthoDB" id="25571at2759"/>
<dbReference type="GO" id="GO:0000781">
    <property type="term" value="C:chromosome, telomeric region"/>
    <property type="evidence" value="ECO:0007669"/>
    <property type="project" value="TreeGrafter"/>
</dbReference>
<dbReference type="GO" id="GO:0005662">
    <property type="term" value="C:DNA replication factor A complex"/>
    <property type="evidence" value="ECO:0007669"/>
    <property type="project" value="TreeGrafter"/>
</dbReference>
<keyword evidence="2" id="KW-0235">DNA replication</keyword>
<dbReference type="GO" id="GO:0003697">
    <property type="term" value="F:single-stranded DNA binding"/>
    <property type="evidence" value="ECO:0007669"/>
    <property type="project" value="TreeGrafter"/>
</dbReference>
<dbReference type="eggNOG" id="KOG3108">
    <property type="taxonomic scope" value="Eukaryota"/>
</dbReference>
<dbReference type="InterPro" id="IPR040260">
    <property type="entry name" value="RFA2-like"/>
</dbReference>
<evidence type="ECO:0000256" key="4">
    <source>
        <dbReference type="ARBA" id="ARBA00023242"/>
    </source>
</evidence>
<dbReference type="GO" id="GO:0006260">
    <property type="term" value="P:DNA replication"/>
    <property type="evidence" value="ECO:0007669"/>
    <property type="project" value="UniProtKB-KW"/>
</dbReference>
<organism evidence="6 7">
    <name type="scientific">Candida orthopsilosis (strain 90-125)</name>
    <name type="common">Yeast</name>
    <dbReference type="NCBI Taxonomy" id="1136231"/>
    <lineage>
        <taxon>Eukaryota</taxon>
        <taxon>Fungi</taxon>
        <taxon>Dikarya</taxon>
        <taxon>Ascomycota</taxon>
        <taxon>Saccharomycotina</taxon>
        <taxon>Pichiomycetes</taxon>
        <taxon>Debaryomycetaceae</taxon>
        <taxon>Candida/Lodderomyces clade</taxon>
        <taxon>Candida</taxon>
    </lineage>
</organism>
<evidence type="ECO:0000256" key="2">
    <source>
        <dbReference type="ARBA" id="ARBA00022705"/>
    </source>
</evidence>
<protein>
    <submittedName>
        <fullName evidence="6">Rfa2 DNA replication factor A</fullName>
    </submittedName>
</protein>
<dbReference type="InterPro" id="IPR012340">
    <property type="entry name" value="NA-bd_OB-fold"/>
</dbReference>
<evidence type="ECO:0000256" key="1">
    <source>
        <dbReference type="ARBA" id="ARBA00004123"/>
    </source>
</evidence>
<dbReference type="PANTHER" id="PTHR13989">
    <property type="entry name" value="REPLICATION PROTEIN A-RELATED"/>
    <property type="match status" value="1"/>
</dbReference>
<dbReference type="InterPro" id="IPR014892">
    <property type="entry name" value="RPA_C"/>
</dbReference>
<reference evidence="6 7" key="1">
    <citation type="journal article" date="2012" name="PLoS ONE">
        <title>Sequence and analysis of the genome of the pathogenic yeast Candida orthopsilosis.</title>
        <authorList>
            <person name="Riccombeni A."/>
            <person name="Vidanes G."/>
            <person name="Proux-Wera E."/>
            <person name="Wolfe K.H."/>
            <person name="Butler G."/>
        </authorList>
    </citation>
    <scope>NUCLEOTIDE SEQUENCE [LARGE SCALE GENOMIC DNA]</scope>
    <source>
        <strain evidence="6 7">Co 90-125</strain>
    </source>
</reference>
<proteinExistence type="predicted"/>
<name>H8X3B4_CANO9</name>
<dbReference type="Proteomes" id="UP000005018">
    <property type="component" value="Chromosome 3"/>
</dbReference>
<dbReference type="PANTHER" id="PTHR13989:SF16">
    <property type="entry name" value="REPLICATION PROTEIN A2"/>
    <property type="match status" value="1"/>
</dbReference>
<dbReference type="GO" id="GO:0006289">
    <property type="term" value="P:nucleotide-excision repair"/>
    <property type="evidence" value="ECO:0007669"/>
    <property type="project" value="TreeGrafter"/>
</dbReference>
<dbReference type="Pfam" id="PF08784">
    <property type="entry name" value="RPA_C"/>
    <property type="match status" value="1"/>
</dbReference>
<dbReference type="Gene3D" id="2.40.50.140">
    <property type="entry name" value="Nucleic acid-binding proteins"/>
    <property type="match status" value="1"/>
</dbReference>